<dbReference type="GO" id="GO:0070979">
    <property type="term" value="P:protein K11-linked ubiquitination"/>
    <property type="evidence" value="ECO:0007669"/>
    <property type="project" value="TreeGrafter"/>
</dbReference>
<protein>
    <submittedName>
        <fullName evidence="4">Uncharacterized protein</fullName>
    </submittedName>
</protein>
<dbReference type="InterPro" id="IPR024990">
    <property type="entry name" value="Apc1"/>
</dbReference>
<dbReference type="GO" id="GO:0051301">
    <property type="term" value="P:cell division"/>
    <property type="evidence" value="ECO:0007669"/>
    <property type="project" value="UniProtKB-KW"/>
</dbReference>
<accession>A0A5D2FLN8</accession>
<reference evidence="4 5" key="1">
    <citation type="submission" date="2019-06" db="EMBL/GenBank/DDBJ databases">
        <title>WGS assembly of Gossypium darwinii.</title>
        <authorList>
            <person name="Chen Z.J."/>
            <person name="Sreedasyam A."/>
            <person name="Ando A."/>
            <person name="Song Q."/>
            <person name="De L."/>
            <person name="Hulse-Kemp A."/>
            <person name="Ding M."/>
            <person name="Ye W."/>
            <person name="Kirkbride R."/>
            <person name="Jenkins J."/>
            <person name="Plott C."/>
            <person name="Lovell J."/>
            <person name="Lin Y.-M."/>
            <person name="Vaughn R."/>
            <person name="Liu B."/>
            <person name="Li W."/>
            <person name="Simpson S."/>
            <person name="Scheffler B."/>
            <person name="Saski C."/>
            <person name="Grover C."/>
            <person name="Hu G."/>
            <person name="Conover J."/>
            <person name="Carlson J."/>
            <person name="Shu S."/>
            <person name="Boston L."/>
            <person name="Williams M."/>
            <person name="Peterson D."/>
            <person name="Mcgee K."/>
            <person name="Jones D."/>
            <person name="Wendel J."/>
            <person name="Stelly D."/>
            <person name="Grimwood J."/>
            <person name="Schmutz J."/>
        </authorList>
    </citation>
    <scope>NUCLEOTIDE SEQUENCE [LARGE SCALE GENOMIC DNA]</scope>
    <source>
        <strain evidence="4">1808015.09</strain>
    </source>
</reference>
<keyword evidence="1" id="KW-0132">Cell division</keyword>
<dbReference type="GO" id="GO:0007091">
    <property type="term" value="P:metaphase/anaphase transition of mitotic cell cycle"/>
    <property type="evidence" value="ECO:0007669"/>
    <property type="project" value="TreeGrafter"/>
</dbReference>
<sequence>MSEDDERQQSLPSDLEFVVRRLLCSARPVAIQTSANPSASDQDLQQAQLWQLAQRTTALPLGRGAFTLATIYTLLTEAFTVPKLVLAGRLPAQQNATVNLDPSIRNIQELKSWPEFHNAVAAGLRLAPLQSFHCGHGKAYLFDKVVFKYLKCLYKLIGILKVTRSSKDTKPGIQNL</sequence>
<evidence type="ECO:0000256" key="1">
    <source>
        <dbReference type="ARBA" id="ARBA00022618"/>
    </source>
</evidence>
<keyword evidence="5" id="KW-1185">Reference proteome</keyword>
<name>A0A5D2FLN8_GOSDA</name>
<dbReference type="PANTHER" id="PTHR12827">
    <property type="entry name" value="MEIOTIC CHECKPOINT REGULATOR TSG24 FAMILY MEMBER"/>
    <property type="match status" value="1"/>
</dbReference>
<dbReference type="EMBL" id="CM017695">
    <property type="protein sequence ID" value="TYH07055.1"/>
    <property type="molecule type" value="Genomic_DNA"/>
</dbReference>
<organism evidence="4 5">
    <name type="scientific">Gossypium darwinii</name>
    <name type="common">Darwin's cotton</name>
    <name type="synonym">Gossypium barbadense var. darwinii</name>
    <dbReference type="NCBI Taxonomy" id="34276"/>
    <lineage>
        <taxon>Eukaryota</taxon>
        <taxon>Viridiplantae</taxon>
        <taxon>Streptophyta</taxon>
        <taxon>Embryophyta</taxon>
        <taxon>Tracheophyta</taxon>
        <taxon>Spermatophyta</taxon>
        <taxon>Magnoliopsida</taxon>
        <taxon>eudicotyledons</taxon>
        <taxon>Gunneridae</taxon>
        <taxon>Pentapetalae</taxon>
        <taxon>rosids</taxon>
        <taxon>malvids</taxon>
        <taxon>Malvales</taxon>
        <taxon>Malvaceae</taxon>
        <taxon>Malvoideae</taxon>
        <taxon>Gossypium</taxon>
    </lineage>
</organism>
<evidence type="ECO:0000313" key="4">
    <source>
        <dbReference type="EMBL" id="TYH07055.1"/>
    </source>
</evidence>
<dbReference type="GO" id="GO:0060090">
    <property type="term" value="F:molecular adaptor activity"/>
    <property type="evidence" value="ECO:0007669"/>
    <property type="project" value="TreeGrafter"/>
</dbReference>
<keyword evidence="3" id="KW-0131">Cell cycle</keyword>
<gene>
    <name evidence="4" type="ORF">ES288_A08G202100v1</name>
</gene>
<dbReference type="PANTHER" id="PTHR12827:SF3">
    <property type="entry name" value="ANAPHASE-PROMOTING COMPLEX SUBUNIT 1"/>
    <property type="match status" value="1"/>
</dbReference>
<keyword evidence="2" id="KW-0498">Mitosis</keyword>
<proteinExistence type="predicted"/>
<evidence type="ECO:0000313" key="5">
    <source>
        <dbReference type="Proteomes" id="UP000323506"/>
    </source>
</evidence>
<evidence type="ECO:0000256" key="3">
    <source>
        <dbReference type="ARBA" id="ARBA00023306"/>
    </source>
</evidence>
<dbReference type="GO" id="GO:0031145">
    <property type="term" value="P:anaphase-promoting complex-dependent catabolic process"/>
    <property type="evidence" value="ECO:0007669"/>
    <property type="project" value="TreeGrafter"/>
</dbReference>
<dbReference type="AlphaFoldDB" id="A0A5D2FLN8"/>
<dbReference type="GO" id="GO:0005680">
    <property type="term" value="C:anaphase-promoting complex"/>
    <property type="evidence" value="ECO:0007669"/>
    <property type="project" value="InterPro"/>
</dbReference>
<dbReference type="Proteomes" id="UP000323506">
    <property type="component" value="Chromosome A08"/>
</dbReference>
<evidence type="ECO:0000256" key="2">
    <source>
        <dbReference type="ARBA" id="ARBA00022776"/>
    </source>
</evidence>